<proteinExistence type="predicted"/>
<evidence type="ECO:0000313" key="2">
    <source>
        <dbReference type="Proteomes" id="UP001370758"/>
    </source>
</evidence>
<name>A0AAV9WM58_9PEZI</name>
<dbReference type="Proteomes" id="UP001370758">
    <property type="component" value="Unassembled WGS sequence"/>
</dbReference>
<organism evidence="1 2">
    <name type="scientific">Arthrobotrys musiformis</name>
    <dbReference type="NCBI Taxonomy" id="47236"/>
    <lineage>
        <taxon>Eukaryota</taxon>
        <taxon>Fungi</taxon>
        <taxon>Dikarya</taxon>
        <taxon>Ascomycota</taxon>
        <taxon>Pezizomycotina</taxon>
        <taxon>Orbiliomycetes</taxon>
        <taxon>Orbiliales</taxon>
        <taxon>Orbiliaceae</taxon>
        <taxon>Arthrobotrys</taxon>
    </lineage>
</organism>
<protein>
    <submittedName>
        <fullName evidence="1">Uncharacterized protein</fullName>
    </submittedName>
</protein>
<gene>
    <name evidence="1" type="ORF">TWF481_000282</name>
</gene>
<sequence>MLPNTDQFQVYEPAYSASRYCLTEIDVERCKFWYNCHCSLQMKEPKLNPEIPVQEYQDALNNVPSSVKRRYPNALWQIFGNDMTWQYTGDYPPASWFEHGPSAPGPSDSYSESIPGINEPYYLQGPDGDLGPYRSVPNNAMFGVSNNFWSGSSMSLRKRDISKEIRTTDQKEES</sequence>
<keyword evidence="2" id="KW-1185">Reference proteome</keyword>
<reference evidence="1 2" key="1">
    <citation type="submission" date="2023-08" db="EMBL/GenBank/DDBJ databases">
        <authorList>
            <person name="Palmer J.M."/>
        </authorList>
    </citation>
    <scope>NUCLEOTIDE SEQUENCE [LARGE SCALE GENOMIC DNA]</scope>
    <source>
        <strain evidence="1 2">TWF481</strain>
    </source>
</reference>
<accession>A0AAV9WM58</accession>
<dbReference type="AlphaFoldDB" id="A0AAV9WM58"/>
<dbReference type="EMBL" id="JAVHJL010000001">
    <property type="protein sequence ID" value="KAK6511364.1"/>
    <property type="molecule type" value="Genomic_DNA"/>
</dbReference>
<evidence type="ECO:0000313" key="1">
    <source>
        <dbReference type="EMBL" id="KAK6511364.1"/>
    </source>
</evidence>
<comment type="caution">
    <text evidence="1">The sequence shown here is derived from an EMBL/GenBank/DDBJ whole genome shotgun (WGS) entry which is preliminary data.</text>
</comment>